<dbReference type="OrthoDB" id="2095648at2759"/>
<feature type="domain" description="F-box" evidence="2">
    <location>
        <begin position="28"/>
        <end position="75"/>
    </location>
</feature>
<dbReference type="CDD" id="cd22164">
    <property type="entry name" value="F-box_AtSKIP19-like"/>
    <property type="match status" value="1"/>
</dbReference>
<name>A0A8X7WP99_BRACI</name>
<dbReference type="AlphaFoldDB" id="A0A8X7WP99"/>
<sequence length="326" mass="36645">MASSSSSPTAMKEGDSSSSPTAMKEGEYVNWLELPRELTSSILIRLGAIEIVDNAQEVCRSWRHLCKDPSMWRRIVIHNPGEFGDPYYERLCRHTVDRSQGGLVEIEFSYFGSDSLLRYIADSSSKLRSLKVAVGYKITSEGLMDAVSKLPLLEELEVSYCPLSGDSLKVIGQSCPNLKTLKKNCEGYRRPRDESDDVALAIAETMSGLCHLQLFGDRLTDAGLNAILDGCPNLEHLDLRQCFNVNFVGDLEKRCFERIKVVRRPDDSVRDYPFSATVNDDDVCSSDDDYSDVDIMSEDEFYGDLSEDACDTSDFDPYDDYDDLLY</sequence>
<reference evidence="3 4" key="1">
    <citation type="submission" date="2020-02" db="EMBL/GenBank/DDBJ databases">
        <authorList>
            <person name="Ma Q."/>
            <person name="Huang Y."/>
            <person name="Song X."/>
            <person name="Pei D."/>
        </authorList>
    </citation>
    <scope>NUCLEOTIDE SEQUENCE [LARGE SCALE GENOMIC DNA]</scope>
    <source>
        <strain evidence="3">Sxm20200214</strain>
        <tissue evidence="3">Leaf</tissue>
    </source>
</reference>
<evidence type="ECO:0000313" key="3">
    <source>
        <dbReference type="EMBL" id="KAG2332505.1"/>
    </source>
</evidence>
<dbReference type="Proteomes" id="UP000886595">
    <property type="component" value="Unassembled WGS sequence"/>
</dbReference>
<dbReference type="Pfam" id="PF12937">
    <property type="entry name" value="F-box-like"/>
    <property type="match status" value="1"/>
</dbReference>
<dbReference type="EMBL" id="JAAMPC010000001">
    <property type="protein sequence ID" value="KAG2332505.1"/>
    <property type="molecule type" value="Genomic_DNA"/>
</dbReference>
<protein>
    <recommendedName>
        <fullName evidence="2">F-box domain-containing protein</fullName>
    </recommendedName>
</protein>
<evidence type="ECO:0000256" key="1">
    <source>
        <dbReference type="SAM" id="MobiDB-lite"/>
    </source>
</evidence>
<proteinExistence type="predicted"/>
<accession>A0A8X7WP99</accession>
<dbReference type="Gene3D" id="3.80.10.10">
    <property type="entry name" value="Ribonuclease Inhibitor"/>
    <property type="match status" value="1"/>
</dbReference>
<dbReference type="PANTHER" id="PTHR38926">
    <property type="entry name" value="F-BOX DOMAIN CONTAINING PROTEIN, EXPRESSED"/>
    <property type="match status" value="1"/>
</dbReference>
<dbReference type="InterPro" id="IPR001810">
    <property type="entry name" value="F-box_dom"/>
</dbReference>
<organism evidence="3 4">
    <name type="scientific">Brassica carinata</name>
    <name type="common">Ethiopian mustard</name>
    <name type="synonym">Abyssinian cabbage</name>
    <dbReference type="NCBI Taxonomy" id="52824"/>
    <lineage>
        <taxon>Eukaryota</taxon>
        <taxon>Viridiplantae</taxon>
        <taxon>Streptophyta</taxon>
        <taxon>Embryophyta</taxon>
        <taxon>Tracheophyta</taxon>
        <taxon>Spermatophyta</taxon>
        <taxon>Magnoliopsida</taxon>
        <taxon>eudicotyledons</taxon>
        <taxon>Gunneridae</taxon>
        <taxon>Pentapetalae</taxon>
        <taxon>rosids</taxon>
        <taxon>malvids</taxon>
        <taxon>Brassicales</taxon>
        <taxon>Brassicaceae</taxon>
        <taxon>Brassiceae</taxon>
        <taxon>Brassica</taxon>
    </lineage>
</organism>
<keyword evidence="4" id="KW-1185">Reference proteome</keyword>
<gene>
    <name evidence="3" type="ORF">Bca52824_003685</name>
</gene>
<dbReference type="InterPro" id="IPR032675">
    <property type="entry name" value="LRR_dom_sf"/>
</dbReference>
<comment type="caution">
    <text evidence="3">The sequence shown here is derived from an EMBL/GenBank/DDBJ whole genome shotgun (WGS) entry which is preliminary data.</text>
</comment>
<dbReference type="SUPFAM" id="SSF52047">
    <property type="entry name" value="RNI-like"/>
    <property type="match status" value="1"/>
</dbReference>
<dbReference type="PROSITE" id="PS50181">
    <property type="entry name" value="FBOX"/>
    <property type="match status" value="1"/>
</dbReference>
<evidence type="ECO:0000259" key="2">
    <source>
        <dbReference type="PROSITE" id="PS50181"/>
    </source>
</evidence>
<dbReference type="PANTHER" id="PTHR38926:SF2">
    <property type="entry name" value="F-BOX_LRR-REPEAT PROTEIN 21-RELATED"/>
    <property type="match status" value="1"/>
</dbReference>
<evidence type="ECO:0000313" key="4">
    <source>
        <dbReference type="Proteomes" id="UP000886595"/>
    </source>
</evidence>
<dbReference type="Gene3D" id="1.20.1280.50">
    <property type="match status" value="1"/>
</dbReference>
<feature type="region of interest" description="Disordered" evidence="1">
    <location>
        <begin position="1"/>
        <end position="22"/>
    </location>
</feature>